<dbReference type="InterPro" id="IPR015422">
    <property type="entry name" value="PyrdxlP-dep_Trfase_small"/>
</dbReference>
<evidence type="ECO:0000256" key="3">
    <source>
        <dbReference type="RuleBase" id="RU004508"/>
    </source>
</evidence>
<dbReference type="InterPro" id="IPR015421">
    <property type="entry name" value="PyrdxlP-dep_Trfase_major"/>
</dbReference>
<organism evidence="4 5">
    <name type="scientific">Legionella cherrii</name>
    <dbReference type="NCBI Taxonomy" id="28084"/>
    <lineage>
        <taxon>Bacteria</taxon>
        <taxon>Pseudomonadati</taxon>
        <taxon>Pseudomonadota</taxon>
        <taxon>Gammaproteobacteria</taxon>
        <taxon>Legionellales</taxon>
        <taxon>Legionellaceae</taxon>
        <taxon>Legionella</taxon>
    </lineage>
</organism>
<evidence type="ECO:0000256" key="1">
    <source>
        <dbReference type="ARBA" id="ARBA00022898"/>
    </source>
</evidence>
<dbReference type="InterPro" id="IPR016181">
    <property type="entry name" value="Acyl_CoA_acyltransferase"/>
</dbReference>
<dbReference type="InterPro" id="IPR000653">
    <property type="entry name" value="DegT/StrS_aminotransferase"/>
</dbReference>
<evidence type="ECO:0000313" key="4">
    <source>
        <dbReference type="EMBL" id="VEB38030.1"/>
    </source>
</evidence>
<reference evidence="4 5" key="1">
    <citation type="submission" date="2018-12" db="EMBL/GenBank/DDBJ databases">
        <authorList>
            <consortium name="Pathogen Informatics"/>
        </authorList>
    </citation>
    <scope>NUCLEOTIDE SEQUENCE [LARGE SCALE GENOMIC DNA]</scope>
    <source>
        <strain evidence="4 5">NCTC11976</strain>
    </source>
</reference>
<evidence type="ECO:0000313" key="5">
    <source>
        <dbReference type="Proteomes" id="UP000277577"/>
    </source>
</evidence>
<accession>A0ABY6T7Y9</accession>
<dbReference type="EMBL" id="LR134173">
    <property type="protein sequence ID" value="VEB38030.1"/>
    <property type="molecule type" value="Genomic_DNA"/>
</dbReference>
<keyword evidence="5" id="KW-1185">Reference proteome</keyword>
<protein>
    <submittedName>
        <fullName evidence="4">Pyridoxal phosphate-dependent enzyme</fullName>
        <ecNumber evidence="4">2.6.1.-</ecNumber>
    </submittedName>
</protein>
<dbReference type="GO" id="GO:0008483">
    <property type="term" value="F:transaminase activity"/>
    <property type="evidence" value="ECO:0007669"/>
    <property type="project" value="UniProtKB-KW"/>
</dbReference>
<dbReference type="Proteomes" id="UP000277577">
    <property type="component" value="Chromosome"/>
</dbReference>
<dbReference type="InterPro" id="IPR015424">
    <property type="entry name" value="PyrdxlP-dep_Trfase"/>
</dbReference>
<evidence type="ECO:0000256" key="2">
    <source>
        <dbReference type="ARBA" id="ARBA00037999"/>
    </source>
</evidence>
<dbReference type="SUPFAM" id="SSF53383">
    <property type="entry name" value="PLP-dependent transferases"/>
    <property type="match status" value="1"/>
</dbReference>
<dbReference type="SUPFAM" id="SSF55729">
    <property type="entry name" value="Acyl-CoA N-acyltransferases (Nat)"/>
    <property type="match status" value="1"/>
</dbReference>
<proteinExistence type="inferred from homology"/>
<dbReference type="PANTHER" id="PTHR30244:SF36">
    <property type="entry name" value="3-OXO-GLUCOSE-6-PHOSPHATE:GLUTAMATE AMINOTRANSFERASE"/>
    <property type="match status" value="1"/>
</dbReference>
<comment type="similarity">
    <text evidence="2 3">Belongs to the DegT/DnrJ/EryC1 family.</text>
</comment>
<keyword evidence="4" id="KW-0808">Transferase</keyword>
<gene>
    <name evidence="4" type="primary">yvfE_1</name>
    <name evidence="4" type="ORF">NCTC11976_02518</name>
</gene>
<keyword evidence="4" id="KW-0032">Aminotransferase</keyword>
<dbReference type="RefSeq" id="WP_028380322.1">
    <property type="nucleotide sequence ID" value="NZ_CAAAIT010000001.1"/>
</dbReference>
<dbReference type="Gene3D" id="3.40.640.10">
    <property type="entry name" value="Type I PLP-dependent aspartate aminotransferase-like (Major domain)"/>
    <property type="match status" value="1"/>
</dbReference>
<dbReference type="PANTHER" id="PTHR30244">
    <property type="entry name" value="TRANSAMINASE"/>
    <property type="match status" value="1"/>
</dbReference>
<dbReference type="EC" id="2.6.1.-" evidence="4"/>
<name>A0ABY6T7Y9_9GAMM</name>
<dbReference type="Gene3D" id="3.90.1150.10">
    <property type="entry name" value="Aspartate Aminotransferase, domain 1"/>
    <property type="match status" value="1"/>
</dbReference>
<dbReference type="Pfam" id="PF01041">
    <property type="entry name" value="DegT_DnrJ_EryC1"/>
    <property type="match status" value="2"/>
</dbReference>
<sequence>MGHLHCIWYTKASEIEPDIWNKLIRDERHIQSWYSALDQANLPDKTQFYYAVFYEQDRPVALVPTFLKSIPIDFVMPDFISSIIGFFDKYIYAFRFQRFFFIGSYVDYGVIGLNEHYHFEGLQSQIAHEIDLQSKRLGASVIVWKDFEKHVCDHLSPQKYFTLCSFPDVFSEIKGSNFDEFLQHKPYFLRKKMKRKLRQSHQNHCELFIIQEPNEKELALLYECFEHIWEKYATSKITFDHVNQDYFKSSSKDHHFIYIGLRDKVSQAIINVVQCLQTHDSLFQVFYGFNTKKFSPNNGHYFLLQKKVIEYCIENHIKHLFDGQNQYTAKLDMGSQLLPYYNAVKSHSVMMQWLIKQLKNNLTWSNLSPELATYLKAHPEALPQKPPKPKWYHYLRTFIHALPPTAGYRIYGKDFWNNRHRLKDSKATLEQNCAQQLGVPYVHFTNSGTAALYLLLKSISHLTASRTIIIPAYTCPLVVFAIVRAGFKVQLCDSNGIDFNFDLEQLSQLCNSNEDIAAVLVTHLGGIPAQIEKVSAMIQRAPKPIFLIEDAAQAFGAIAGNQPVGSWGDFAIFSFAAGKGATFYEGGLLASKHHRFKEVLQKTINTHEHPNPFLECWRVIQLLGYWLLYRPCLFFWIYTLPQSIWAHQNNWIRALNEEFSIDFPIHKVSNLRAYLGFANFLRMPKEIEAQRQKASCYLDALASCNAIRVLREEAAQDKATYPFLSLILSVPRKVVFPNLLLQASGVSLMFAQILPDYAYLRPYLSDKSAESYPNADKLCKGLVTLSTTAFITNKEITEVSQYIKTLLNHSQDGA</sequence>
<keyword evidence="1 3" id="KW-0663">Pyridoxal phosphate</keyword>